<evidence type="ECO:0000256" key="1">
    <source>
        <dbReference type="ARBA" id="ARBA00008941"/>
    </source>
</evidence>
<dbReference type="InParanoid" id="A0A2R5GRK3"/>
<keyword evidence="5" id="KW-0067">ATP-binding</keyword>
<feature type="compositionally biased region" description="Polar residues" evidence="6">
    <location>
        <begin position="521"/>
        <end position="532"/>
    </location>
</feature>
<feature type="region of interest" description="Disordered" evidence="6">
    <location>
        <begin position="99"/>
        <end position="252"/>
    </location>
</feature>
<dbReference type="PANTHER" id="PTHR45800">
    <property type="entry name" value="PHOSPHATIDYLINOSITOL 4-KINASE GAMMA"/>
    <property type="match status" value="1"/>
</dbReference>
<evidence type="ECO:0000313" key="9">
    <source>
        <dbReference type="Proteomes" id="UP000241890"/>
    </source>
</evidence>
<sequence length="959" mass="101903">MATPTTSTTPDMGEDGVEVSQKIASRDEQNAIAQNGLENDLLAIAKIAASALKEKKQNKAEQGAVKLTRAGSDSALAATMSAVQDAAAASSKAAIAAAAKSSDPALRISSSMTKLKKAGAKSPASLSPSSAMSRKVKAKLRSSAGTLLQTTPETEEVLSSAAGAAQSPAMRRAAWTAKPSATDTALDVGYGPAAVATTSLSSEETGSTTDESVGATANEDGAAAGHAEEAPKRTGASASASTTKKRRGSVYTDLMTADKGRFLFRELMGSPVSGGLSEPESASSVTSSSDPRGPGNRRLTATPSMLMLSEAFEALSESPSALAPMDVHSTGGVYQLRRQAQAAHEGAHDRGYSLRRQAAYGASHAPRVHEETHEEDEASNAGPGRHRARSWTSSLESQKAAAAVSKAKREDLGKRLLSGCAGRKSEPEAPTRRVRSSGIPHVRFAKEDGSEASTWASTGSSASTSSQGNLGGRLDFSAEAIAARRSGSADTLGQQKWRPPAVETSRKVLSEIFADAKGEPGTTTSPPSNASLSKRPMLRRGVSRSGSLRTLRRSGNASRVAVFKPEDEETGADKVAAAFGAANPDRPGLVVGGGSKRERAAYLLDSNLGRFSSVPETALVMSKLPRSSSTPEEDERNGEDEVVELDDEDDENVTADKIVAKLGKNYRTKRGSLQRFMENDGSAEDRFDLVHKASAQQVHKIGILDLRIFNTDRHGGNILCSTKGGRDDVHLIPIDHALSLPDWHFLAEAYFDWQYWAQAQTPFDEKTKAVIASIDLDKDVRALQDLGLPESCIATNQIATLALQIATRNGFTLKDLGSMFQRPFCAGHNLHNKYFSPLEHMIILACEACHGPPYEPAGTHTDATTSRLYAAALQEDDADTDDESDEHGQNSNGDQDANDDDDDEEEDEEDDEYDIDAKERAAYGNCPPPPGFFAAFRTIVDEHTANDSWRDWLSPLNTA</sequence>
<dbReference type="InterPro" id="IPR000403">
    <property type="entry name" value="PI3/4_kinase_cat_dom"/>
</dbReference>
<feature type="compositionally biased region" description="Low complexity" evidence="6">
    <location>
        <begin position="120"/>
        <end position="131"/>
    </location>
</feature>
<evidence type="ECO:0000256" key="5">
    <source>
        <dbReference type="ARBA" id="ARBA00022840"/>
    </source>
</evidence>
<reference evidence="8 9" key="1">
    <citation type="submission" date="2017-12" db="EMBL/GenBank/DDBJ databases">
        <title>Sequencing, de novo assembly and annotation of complete genome of a new Thraustochytrid species, strain FCC1311.</title>
        <authorList>
            <person name="Sedici K."/>
            <person name="Godart F."/>
            <person name="Aiese Cigliano R."/>
            <person name="Sanseverino W."/>
            <person name="Barakat M."/>
            <person name="Ortet P."/>
            <person name="Marechal E."/>
            <person name="Cagnac O."/>
            <person name="Amato A."/>
        </authorList>
    </citation>
    <scope>NUCLEOTIDE SEQUENCE [LARGE SCALE GENOMIC DNA]</scope>
</reference>
<evidence type="ECO:0000256" key="2">
    <source>
        <dbReference type="ARBA" id="ARBA00022679"/>
    </source>
</evidence>
<keyword evidence="2" id="KW-0808">Transferase</keyword>
<protein>
    <submittedName>
        <fullName evidence="8">Phosphatidylinositol 4-kinase gamma 4</fullName>
    </submittedName>
</protein>
<dbReference type="EMBL" id="BEYU01000135">
    <property type="protein sequence ID" value="GBG32939.1"/>
    <property type="molecule type" value="Genomic_DNA"/>
</dbReference>
<dbReference type="Proteomes" id="UP000241890">
    <property type="component" value="Unassembled WGS sequence"/>
</dbReference>
<evidence type="ECO:0000256" key="6">
    <source>
        <dbReference type="SAM" id="MobiDB-lite"/>
    </source>
</evidence>
<dbReference type="GO" id="GO:0016301">
    <property type="term" value="F:kinase activity"/>
    <property type="evidence" value="ECO:0007669"/>
    <property type="project" value="UniProtKB-KW"/>
</dbReference>
<feature type="compositionally biased region" description="Acidic residues" evidence="6">
    <location>
        <begin position="631"/>
        <end position="649"/>
    </location>
</feature>
<feature type="domain" description="PI3K/PI4K catalytic" evidence="7">
    <location>
        <begin position="588"/>
        <end position="810"/>
    </location>
</feature>
<feature type="compositionally biased region" description="Acidic residues" evidence="6">
    <location>
        <begin position="875"/>
        <end position="885"/>
    </location>
</feature>
<gene>
    <name evidence="8" type="ORF">FCC1311_108211</name>
</gene>
<feature type="compositionally biased region" description="Low complexity" evidence="6">
    <location>
        <begin position="277"/>
        <end position="289"/>
    </location>
</feature>
<feature type="region of interest" description="Disordered" evidence="6">
    <location>
        <begin position="622"/>
        <end position="649"/>
    </location>
</feature>
<dbReference type="AlphaFoldDB" id="A0A2R5GRK3"/>
<feature type="compositionally biased region" description="Acidic residues" evidence="6">
    <location>
        <begin position="896"/>
        <end position="914"/>
    </location>
</feature>
<comment type="similarity">
    <text evidence="1">Belongs to the PI3/PI4-kinase family. Type II PI4K subfamily.</text>
</comment>
<keyword evidence="3" id="KW-0547">Nucleotide-binding</keyword>
<proteinExistence type="inferred from homology"/>
<feature type="compositionally biased region" description="Polar residues" evidence="6">
    <location>
        <begin position="143"/>
        <end position="152"/>
    </location>
</feature>
<feature type="region of interest" description="Disordered" evidence="6">
    <location>
        <begin position="875"/>
        <end position="927"/>
    </location>
</feature>
<dbReference type="Pfam" id="PF00454">
    <property type="entry name" value="PI3_PI4_kinase"/>
    <property type="match status" value="1"/>
</dbReference>
<dbReference type="GO" id="GO:0005524">
    <property type="term" value="F:ATP binding"/>
    <property type="evidence" value="ECO:0007669"/>
    <property type="project" value="UniProtKB-KW"/>
</dbReference>
<dbReference type="OrthoDB" id="5839at2759"/>
<dbReference type="InterPro" id="IPR044571">
    <property type="entry name" value="P4KG1-8"/>
</dbReference>
<keyword evidence="9" id="KW-1185">Reference proteome</keyword>
<feature type="compositionally biased region" description="Low complexity" evidence="6">
    <location>
        <begin position="451"/>
        <end position="468"/>
    </location>
</feature>
<feature type="region of interest" description="Disordered" evidence="6">
    <location>
        <begin position="364"/>
        <end position="471"/>
    </location>
</feature>
<name>A0A2R5GRK3_9STRA</name>
<accession>A0A2R5GRK3</accession>
<organism evidence="8 9">
    <name type="scientific">Hondaea fermentalgiana</name>
    <dbReference type="NCBI Taxonomy" id="2315210"/>
    <lineage>
        <taxon>Eukaryota</taxon>
        <taxon>Sar</taxon>
        <taxon>Stramenopiles</taxon>
        <taxon>Bigyra</taxon>
        <taxon>Labyrinthulomycetes</taxon>
        <taxon>Thraustochytrida</taxon>
        <taxon>Thraustochytriidae</taxon>
        <taxon>Hondaea</taxon>
    </lineage>
</organism>
<evidence type="ECO:0000313" key="8">
    <source>
        <dbReference type="EMBL" id="GBG32939.1"/>
    </source>
</evidence>
<dbReference type="PANTHER" id="PTHR45800:SF11">
    <property type="entry name" value="PHOSPHATIDYLINOSITOL 3-KINASE-RELATED PROTEIN KINASE"/>
    <property type="match status" value="1"/>
</dbReference>
<evidence type="ECO:0000259" key="7">
    <source>
        <dbReference type="Pfam" id="PF00454"/>
    </source>
</evidence>
<feature type="compositionally biased region" description="Low complexity" evidence="6">
    <location>
        <begin position="197"/>
        <end position="225"/>
    </location>
</feature>
<evidence type="ECO:0000256" key="3">
    <source>
        <dbReference type="ARBA" id="ARBA00022741"/>
    </source>
</evidence>
<feature type="region of interest" description="Disordered" evidence="6">
    <location>
        <begin position="514"/>
        <end position="568"/>
    </location>
</feature>
<keyword evidence="4 8" id="KW-0418">Kinase</keyword>
<feature type="compositionally biased region" description="Low complexity" evidence="6">
    <location>
        <begin position="543"/>
        <end position="555"/>
    </location>
</feature>
<feature type="region of interest" description="Disordered" evidence="6">
    <location>
        <begin position="269"/>
        <end position="303"/>
    </location>
</feature>
<comment type="caution">
    <text evidence="8">The sequence shown here is derived from an EMBL/GenBank/DDBJ whole genome shotgun (WGS) entry which is preliminary data.</text>
</comment>
<evidence type="ECO:0000256" key="4">
    <source>
        <dbReference type="ARBA" id="ARBA00022777"/>
    </source>
</evidence>